<dbReference type="PRINTS" id="PR00344">
    <property type="entry name" value="BCTRLSENSOR"/>
</dbReference>
<comment type="catalytic activity">
    <reaction evidence="1">
        <text>ATP + protein L-histidine = ADP + protein N-phospho-L-histidine.</text>
        <dbReference type="EC" id="2.7.13.3"/>
    </reaction>
</comment>
<dbReference type="SMART" id="SM00387">
    <property type="entry name" value="HATPase_c"/>
    <property type="match status" value="1"/>
</dbReference>
<evidence type="ECO:0000256" key="5">
    <source>
        <dbReference type="ARBA" id="ARBA00022777"/>
    </source>
</evidence>
<dbReference type="InterPro" id="IPR005467">
    <property type="entry name" value="His_kinase_dom"/>
</dbReference>
<feature type="transmembrane region" description="Helical" evidence="7">
    <location>
        <begin position="25"/>
        <end position="44"/>
    </location>
</feature>
<dbReference type="GO" id="GO:0005886">
    <property type="term" value="C:plasma membrane"/>
    <property type="evidence" value="ECO:0007669"/>
    <property type="project" value="TreeGrafter"/>
</dbReference>
<dbReference type="InterPro" id="IPR003594">
    <property type="entry name" value="HATPase_dom"/>
</dbReference>
<name>A0A517MJ72_9BACT</name>
<dbReference type="SUPFAM" id="SSF55874">
    <property type="entry name" value="ATPase domain of HSP90 chaperone/DNA topoisomerase II/histidine kinase"/>
    <property type="match status" value="1"/>
</dbReference>
<dbReference type="PANTHER" id="PTHR44936">
    <property type="entry name" value="SENSOR PROTEIN CREC"/>
    <property type="match status" value="1"/>
</dbReference>
<sequence length="451" mass="49230">MNVSAWNLGVHLSPQFGTSTWLLQLRWMAVLGQLITVAIAWGVVDSHIPLVPLLLLIGLTASTNLVFGIWLWRSKRWVSSSAEISLPARDKSHRSADLVPPGLMLLDLGTLTAMLYFTGGAVNPFALFYFVNLAVGGVILRPRWAWGLTAFAIVAHTALLEFYRPLEQIVLPPLGVASHVSTLGLAIAFTTCAAVVTFFVTHTAAELTRRQQQLRRSEEERTRSRQLEGLTTLAAGAAHELATPLSTIDVVVRELGRHLEECQTPPTVEHDLKLIDHELESCRQILLRMRAAAGDQSGQSWQRTTVEDLIDTTLDGVRDPHRVDVVDGPESVEQQVLWLPQEAVAQAIRNLIHNGLDAGGPESRVRIEACLEGDQILLKIDDFGEGMSSAVLGRIGEPFFTTKEPGRGMGLGLFLTRNLIAKLGGQIKFDSHAGKGTTVSVLLPIDAPATR</sequence>
<dbReference type="InterPro" id="IPR036890">
    <property type="entry name" value="HATPase_C_sf"/>
</dbReference>
<dbReference type="AlphaFoldDB" id="A0A517MJ72"/>
<evidence type="ECO:0000256" key="3">
    <source>
        <dbReference type="ARBA" id="ARBA00022679"/>
    </source>
</evidence>
<organism evidence="9 10">
    <name type="scientific">Roseimaritima multifibrata</name>
    <dbReference type="NCBI Taxonomy" id="1930274"/>
    <lineage>
        <taxon>Bacteria</taxon>
        <taxon>Pseudomonadati</taxon>
        <taxon>Planctomycetota</taxon>
        <taxon>Planctomycetia</taxon>
        <taxon>Pirellulales</taxon>
        <taxon>Pirellulaceae</taxon>
        <taxon>Roseimaritima</taxon>
    </lineage>
</organism>
<dbReference type="InterPro" id="IPR004358">
    <property type="entry name" value="Sig_transdc_His_kin-like_C"/>
</dbReference>
<dbReference type="KEGG" id="rml:FF011L_37350"/>
<dbReference type="PANTHER" id="PTHR44936:SF10">
    <property type="entry name" value="SENSOR PROTEIN RSTB"/>
    <property type="match status" value="1"/>
</dbReference>
<gene>
    <name evidence="9" type="primary">regB</name>
    <name evidence="9" type="ORF">FF011L_37350</name>
</gene>
<dbReference type="GO" id="GO:0005524">
    <property type="term" value="F:ATP binding"/>
    <property type="evidence" value="ECO:0007669"/>
    <property type="project" value="UniProtKB-KW"/>
</dbReference>
<evidence type="ECO:0000256" key="7">
    <source>
        <dbReference type="SAM" id="Phobius"/>
    </source>
</evidence>
<dbReference type="InterPro" id="IPR050980">
    <property type="entry name" value="2C_sensor_his_kinase"/>
</dbReference>
<feature type="transmembrane region" description="Helical" evidence="7">
    <location>
        <begin position="183"/>
        <end position="205"/>
    </location>
</feature>
<dbReference type="GO" id="GO:0000155">
    <property type="term" value="F:phosphorelay sensor kinase activity"/>
    <property type="evidence" value="ECO:0007669"/>
    <property type="project" value="TreeGrafter"/>
</dbReference>
<feature type="transmembrane region" description="Helical" evidence="7">
    <location>
        <begin position="51"/>
        <end position="72"/>
    </location>
</feature>
<dbReference type="Proteomes" id="UP000320672">
    <property type="component" value="Chromosome"/>
</dbReference>
<dbReference type="RefSeq" id="WP_145352883.1">
    <property type="nucleotide sequence ID" value="NZ_CP036262.1"/>
</dbReference>
<evidence type="ECO:0000256" key="1">
    <source>
        <dbReference type="ARBA" id="ARBA00000085"/>
    </source>
</evidence>
<dbReference type="PROSITE" id="PS50109">
    <property type="entry name" value="HIS_KIN"/>
    <property type="match status" value="1"/>
</dbReference>
<keyword evidence="4" id="KW-0547">Nucleotide-binding</keyword>
<dbReference type="Gene3D" id="3.30.565.10">
    <property type="entry name" value="Histidine kinase-like ATPase, C-terminal domain"/>
    <property type="match status" value="1"/>
</dbReference>
<dbReference type="OrthoDB" id="9785252at2"/>
<dbReference type="Gene3D" id="1.10.287.130">
    <property type="match status" value="1"/>
</dbReference>
<evidence type="ECO:0000313" key="9">
    <source>
        <dbReference type="EMBL" id="QDS94951.1"/>
    </source>
</evidence>
<dbReference type="Pfam" id="PF02518">
    <property type="entry name" value="HATPase_c"/>
    <property type="match status" value="1"/>
</dbReference>
<keyword evidence="6" id="KW-0067">ATP-binding</keyword>
<keyword evidence="10" id="KW-1185">Reference proteome</keyword>
<feature type="transmembrane region" description="Helical" evidence="7">
    <location>
        <begin position="144"/>
        <end position="163"/>
    </location>
</feature>
<evidence type="ECO:0000313" key="10">
    <source>
        <dbReference type="Proteomes" id="UP000320672"/>
    </source>
</evidence>
<keyword evidence="7" id="KW-0472">Membrane</keyword>
<keyword evidence="3 9" id="KW-0808">Transferase</keyword>
<accession>A0A517MJ72</accession>
<reference evidence="9 10" key="1">
    <citation type="submission" date="2019-02" db="EMBL/GenBank/DDBJ databases">
        <title>Deep-cultivation of Planctomycetes and their phenomic and genomic characterization uncovers novel biology.</title>
        <authorList>
            <person name="Wiegand S."/>
            <person name="Jogler M."/>
            <person name="Boedeker C."/>
            <person name="Pinto D."/>
            <person name="Vollmers J."/>
            <person name="Rivas-Marin E."/>
            <person name="Kohn T."/>
            <person name="Peeters S.H."/>
            <person name="Heuer A."/>
            <person name="Rast P."/>
            <person name="Oberbeckmann S."/>
            <person name="Bunk B."/>
            <person name="Jeske O."/>
            <person name="Meyerdierks A."/>
            <person name="Storesund J.E."/>
            <person name="Kallscheuer N."/>
            <person name="Luecker S."/>
            <person name="Lage O.M."/>
            <person name="Pohl T."/>
            <person name="Merkel B.J."/>
            <person name="Hornburger P."/>
            <person name="Mueller R.-W."/>
            <person name="Bruemmer F."/>
            <person name="Labrenz M."/>
            <person name="Spormann A.M."/>
            <person name="Op den Camp H."/>
            <person name="Overmann J."/>
            <person name="Amann R."/>
            <person name="Jetten M.S.M."/>
            <person name="Mascher T."/>
            <person name="Medema M.H."/>
            <person name="Devos D.P."/>
            <person name="Kaster A.-K."/>
            <person name="Ovreas L."/>
            <person name="Rohde M."/>
            <person name="Galperin M.Y."/>
            <person name="Jogler C."/>
        </authorList>
    </citation>
    <scope>NUCLEOTIDE SEQUENCE [LARGE SCALE GENOMIC DNA]</scope>
    <source>
        <strain evidence="9 10">FF011L</strain>
    </source>
</reference>
<dbReference type="EC" id="2.7.13.3" evidence="2"/>
<keyword evidence="7" id="KW-0812">Transmembrane</keyword>
<evidence type="ECO:0000256" key="6">
    <source>
        <dbReference type="ARBA" id="ARBA00022840"/>
    </source>
</evidence>
<feature type="domain" description="Histidine kinase" evidence="8">
    <location>
        <begin position="236"/>
        <end position="447"/>
    </location>
</feature>
<protein>
    <recommendedName>
        <fullName evidence="2">histidine kinase</fullName>
        <ecNumber evidence="2">2.7.13.3</ecNumber>
    </recommendedName>
</protein>
<evidence type="ECO:0000259" key="8">
    <source>
        <dbReference type="PROSITE" id="PS50109"/>
    </source>
</evidence>
<evidence type="ECO:0000256" key="4">
    <source>
        <dbReference type="ARBA" id="ARBA00022741"/>
    </source>
</evidence>
<keyword evidence="5 9" id="KW-0418">Kinase</keyword>
<keyword evidence="7" id="KW-1133">Transmembrane helix</keyword>
<dbReference type="EMBL" id="CP036262">
    <property type="protein sequence ID" value="QDS94951.1"/>
    <property type="molecule type" value="Genomic_DNA"/>
</dbReference>
<feature type="transmembrane region" description="Helical" evidence="7">
    <location>
        <begin position="113"/>
        <end position="132"/>
    </location>
</feature>
<proteinExistence type="predicted"/>
<evidence type="ECO:0000256" key="2">
    <source>
        <dbReference type="ARBA" id="ARBA00012438"/>
    </source>
</evidence>